<accession>A0A3P3QTR8</accession>
<evidence type="ECO:0000259" key="1">
    <source>
        <dbReference type="Pfam" id="PF01869"/>
    </source>
</evidence>
<dbReference type="InterPro" id="IPR002731">
    <property type="entry name" value="ATPase_BadF"/>
</dbReference>
<dbReference type="RefSeq" id="WP_046520506.1">
    <property type="nucleotide sequence ID" value="NZ_LAVS01000041.1"/>
</dbReference>
<dbReference type="CDD" id="cd24082">
    <property type="entry name" value="ASKHA_NBD_GspK-like"/>
    <property type="match status" value="1"/>
</dbReference>
<evidence type="ECO:0000313" key="3">
    <source>
        <dbReference type="Proteomes" id="UP000276260"/>
    </source>
</evidence>
<dbReference type="NCBIfam" id="NF046058">
    <property type="entry name" value="NagK_SO3507"/>
    <property type="match status" value="1"/>
</dbReference>
<keyword evidence="3" id="KW-1185">Reference proteome</keyword>
<dbReference type="EMBL" id="RRCF01000001">
    <property type="protein sequence ID" value="RRJ23879.1"/>
    <property type="molecule type" value="Genomic_DNA"/>
</dbReference>
<dbReference type="PANTHER" id="PTHR43190">
    <property type="entry name" value="N-ACETYL-D-GLUCOSAMINE KINASE"/>
    <property type="match status" value="1"/>
</dbReference>
<dbReference type="Gene3D" id="3.30.420.40">
    <property type="match status" value="2"/>
</dbReference>
<dbReference type="InterPro" id="IPR052519">
    <property type="entry name" value="Euk-type_GlcNAc_Kinase"/>
</dbReference>
<name>A0A3P3QTR8_9GAMM</name>
<organism evidence="2 3">
    <name type="scientific">Rheinheimera mesophila</name>
    <dbReference type="NCBI Taxonomy" id="1547515"/>
    <lineage>
        <taxon>Bacteria</taxon>
        <taxon>Pseudomonadati</taxon>
        <taxon>Pseudomonadota</taxon>
        <taxon>Gammaproteobacteria</taxon>
        <taxon>Chromatiales</taxon>
        <taxon>Chromatiaceae</taxon>
        <taxon>Rheinheimera</taxon>
    </lineage>
</organism>
<proteinExistence type="predicted"/>
<dbReference type="OrthoDB" id="9816014at2"/>
<dbReference type="InterPro" id="IPR043129">
    <property type="entry name" value="ATPase_NBD"/>
</dbReference>
<comment type="caution">
    <text evidence="2">The sequence shown here is derived from an EMBL/GenBank/DDBJ whole genome shotgun (WGS) entry which is preliminary data.</text>
</comment>
<gene>
    <name evidence="2" type="ORF">EIK76_07460</name>
</gene>
<dbReference type="Proteomes" id="UP000276260">
    <property type="component" value="Unassembled WGS sequence"/>
</dbReference>
<evidence type="ECO:0000313" key="2">
    <source>
        <dbReference type="EMBL" id="RRJ23879.1"/>
    </source>
</evidence>
<sequence length="302" mass="32058">MTTAVGYDGPFYLGVDGGGSKCRVIIVTEDNQVIGEGLSGPANPLRGMKVATDSILAATQQALTCAGMAFKDMSKLIVGAGLAGVNMPEYYRIFSEWQHPFQELHLTSDLHVACIGAHQGGDGAVIIAGTGSCGLADVKGQLIEVGGHGFPYGDNGSGAWIGLQMVHHVLLAKDLLGPQTLLSDLLCHELKISQTLALVDFFMHATPTTYAKYAPLVFTAAEQGDLLAQQIVQQAADHINAIAQRLLSIDPPRLSLIGGLAHKLQPYLAPEVQQKVTPALAAPEFGSVWFARHNQQKAQRIS</sequence>
<dbReference type="PANTHER" id="PTHR43190:SF3">
    <property type="entry name" value="N-ACETYL-D-GLUCOSAMINE KINASE"/>
    <property type="match status" value="1"/>
</dbReference>
<dbReference type="SUPFAM" id="SSF53067">
    <property type="entry name" value="Actin-like ATPase domain"/>
    <property type="match status" value="2"/>
</dbReference>
<dbReference type="AlphaFoldDB" id="A0A3P3QTR8"/>
<feature type="domain" description="ATPase BadF/BadG/BcrA/BcrD type" evidence="1">
    <location>
        <begin position="13"/>
        <end position="275"/>
    </location>
</feature>
<reference evidence="2 3" key="1">
    <citation type="submission" date="2018-11" db="EMBL/GenBank/DDBJ databases">
        <title>Draft genome analysis of Rheinheimera mesophila isolated from an industrial waste site.</title>
        <authorList>
            <person name="Yu Q."/>
            <person name="Qi Y."/>
            <person name="Zhang H."/>
            <person name="Lu Y."/>
            <person name="Pu J."/>
        </authorList>
    </citation>
    <scope>NUCLEOTIDE SEQUENCE [LARGE SCALE GENOMIC DNA]</scope>
    <source>
        <strain evidence="2 3">IITR13</strain>
    </source>
</reference>
<dbReference type="Pfam" id="PF01869">
    <property type="entry name" value="BcrAD_BadFG"/>
    <property type="match status" value="1"/>
</dbReference>
<protein>
    <submittedName>
        <fullName evidence="2">ATPase</fullName>
    </submittedName>
</protein>